<dbReference type="SUPFAM" id="SSF46785">
    <property type="entry name" value="Winged helix' DNA-binding domain"/>
    <property type="match status" value="1"/>
</dbReference>
<dbReference type="PROSITE" id="PS50995">
    <property type="entry name" value="HTH_MARR_2"/>
    <property type="match status" value="1"/>
</dbReference>
<feature type="domain" description="HTH marR-type" evidence="1">
    <location>
        <begin position="28"/>
        <end position="164"/>
    </location>
</feature>
<keyword evidence="3" id="KW-1185">Reference proteome</keyword>
<reference evidence="2 3" key="1">
    <citation type="submission" date="2019-07" db="EMBL/GenBank/DDBJ databases">
        <title>Whole genome shotgun sequence of Cellulomonas soli NBRC 109434.</title>
        <authorList>
            <person name="Hosoyama A."/>
            <person name="Uohara A."/>
            <person name="Ohji S."/>
            <person name="Ichikawa N."/>
        </authorList>
    </citation>
    <scope>NUCLEOTIDE SEQUENCE [LARGE SCALE GENOMIC DNA]</scope>
    <source>
        <strain evidence="2 3">NBRC 109434</strain>
    </source>
</reference>
<proteinExistence type="predicted"/>
<dbReference type="PRINTS" id="PR00598">
    <property type="entry name" value="HTHMARR"/>
</dbReference>
<evidence type="ECO:0000313" key="3">
    <source>
        <dbReference type="Proteomes" id="UP000321798"/>
    </source>
</evidence>
<gene>
    <name evidence="2" type="ORF">CSO01_10190</name>
</gene>
<name>A0A512PAR8_9CELL</name>
<comment type="caution">
    <text evidence="2">The sequence shown here is derived from an EMBL/GenBank/DDBJ whole genome shotgun (WGS) entry which is preliminary data.</text>
</comment>
<dbReference type="AlphaFoldDB" id="A0A512PAR8"/>
<protein>
    <submittedName>
        <fullName evidence="2">MarR family transcriptional regulator</fullName>
    </submittedName>
</protein>
<dbReference type="GO" id="GO:0003700">
    <property type="term" value="F:DNA-binding transcription factor activity"/>
    <property type="evidence" value="ECO:0007669"/>
    <property type="project" value="InterPro"/>
</dbReference>
<dbReference type="SMART" id="SM00347">
    <property type="entry name" value="HTH_MARR"/>
    <property type="match status" value="1"/>
</dbReference>
<dbReference type="InterPro" id="IPR036390">
    <property type="entry name" value="WH_DNA-bd_sf"/>
</dbReference>
<dbReference type="Gene3D" id="1.10.10.10">
    <property type="entry name" value="Winged helix-like DNA-binding domain superfamily/Winged helix DNA-binding domain"/>
    <property type="match status" value="1"/>
</dbReference>
<dbReference type="InterPro" id="IPR000835">
    <property type="entry name" value="HTH_MarR-typ"/>
</dbReference>
<accession>A0A512PAR8</accession>
<dbReference type="EMBL" id="BKAL01000003">
    <property type="protein sequence ID" value="GEP68304.1"/>
    <property type="molecule type" value="Genomic_DNA"/>
</dbReference>
<evidence type="ECO:0000259" key="1">
    <source>
        <dbReference type="PROSITE" id="PS50995"/>
    </source>
</evidence>
<dbReference type="PANTHER" id="PTHR33164">
    <property type="entry name" value="TRANSCRIPTIONAL REGULATOR, MARR FAMILY"/>
    <property type="match status" value="1"/>
</dbReference>
<dbReference type="Pfam" id="PF12802">
    <property type="entry name" value="MarR_2"/>
    <property type="match status" value="1"/>
</dbReference>
<organism evidence="2 3">
    <name type="scientific">Cellulomonas soli</name>
    <dbReference type="NCBI Taxonomy" id="931535"/>
    <lineage>
        <taxon>Bacteria</taxon>
        <taxon>Bacillati</taxon>
        <taxon>Actinomycetota</taxon>
        <taxon>Actinomycetes</taxon>
        <taxon>Micrococcales</taxon>
        <taxon>Cellulomonadaceae</taxon>
        <taxon>Cellulomonas</taxon>
    </lineage>
</organism>
<evidence type="ECO:0000313" key="2">
    <source>
        <dbReference type="EMBL" id="GEP68304.1"/>
    </source>
</evidence>
<sequence length="191" mass="21125">MTFRVKSSRRIVTHMTDADEPRWLTPGEQRAWVALAGTVIWLPATLDAQLQRDAGISHAEYQVLSWLSMSTDRTRRMSELADTANVTLSHLSRIVARLEQRSWVRRTPDPADGRYTLAILTEDGWRKVVASAPGHVAAVREHVFDQLTPTQVAQLEEIGAQIFRHLRPDCATGHVAPVDAAAEAASPGQSA</sequence>
<dbReference type="InterPro" id="IPR039422">
    <property type="entry name" value="MarR/SlyA-like"/>
</dbReference>
<dbReference type="InterPro" id="IPR036388">
    <property type="entry name" value="WH-like_DNA-bd_sf"/>
</dbReference>
<dbReference type="PANTHER" id="PTHR33164:SF99">
    <property type="entry name" value="MARR FAMILY REGULATORY PROTEIN"/>
    <property type="match status" value="1"/>
</dbReference>
<dbReference type="GO" id="GO:0006950">
    <property type="term" value="P:response to stress"/>
    <property type="evidence" value="ECO:0007669"/>
    <property type="project" value="TreeGrafter"/>
</dbReference>
<dbReference type="Proteomes" id="UP000321798">
    <property type="component" value="Unassembled WGS sequence"/>
</dbReference>